<dbReference type="EMBL" id="LPXL01000035">
    <property type="protein sequence ID" value="KZD01529.1"/>
    <property type="molecule type" value="Genomic_DNA"/>
</dbReference>
<organism evidence="1 2">
    <name type="scientific">Thalassospira xiamenensis</name>
    <dbReference type="NCBI Taxonomy" id="220697"/>
    <lineage>
        <taxon>Bacteria</taxon>
        <taxon>Pseudomonadati</taxon>
        <taxon>Pseudomonadota</taxon>
        <taxon>Alphaproteobacteria</taxon>
        <taxon>Rhodospirillales</taxon>
        <taxon>Thalassospiraceae</taxon>
        <taxon>Thalassospira</taxon>
    </lineage>
</organism>
<dbReference type="InterPro" id="IPR025455">
    <property type="entry name" value="DUF4276"/>
</dbReference>
<evidence type="ECO:0008006" key="3">
    <source>
        <dbReference type="Google" id="ProtNLM"/>
    </source>
</evidence>
<protein>
    <recommendedName>
        <fullName evidence="3">DUF4276 family protein</fullName>
    </recommendedName>
</protein>
<reference evidence="1 2" key="1">
    <citation type="submission" date="2015-12" db="EMBL/GenBank/DDBJ databases">
        <title>Genome sequence of Thalassospira xiamenensis MCCC 1A03005.</title>
        <authorList>
            <person name="Lu L."/>
            <person name="Lai Q."/>
            <person name="Shao Z."/>
            <person name="Qian P."/>
        </authorList>
    </citation>
    <scope>NUCLEOTIDE SEQUENCE [LARGE SCALE GENOMIC DNA]</scope>
    <source>
        <strain evidence="1 2">MCCC 1A03005</strain>
    </source>
</reference>
<sequence length="216" mass="23890">MVTVKLYVEGGGDVSALKAECRQSFSNFLSKAGFDGKKPRIVACGGRQNAYESYCTAVSNGEDAVLLVDSETEVSPQHEAGNPDTWQPWKHLKLREGDGWDKPDGVKDTDCHLMTQCMESWFLVDRKCLKDFFGQDFKAGKLPSVQNPSEKVRKAQVFQSLSEATKDCRTKSQYGKGQHSFKLLGALDPDVVMSGAPWAKRFVDELKKKMGGQEGA</sequence>
<evidence type="ECO:0000313" key="2">
    <source>
        <dbReference type="Proteomes" id="UP000076167"/>
    </source>
</evidence>
<accession>A0ABR5XYE7</accession>
<keyword evidence="2" id="KW-1185">Reference proteome</keyword>
<gene>
    <name evidence="1" type="ORF">AUP40_20290</name>
</gene>
<comment type="caution">
    <text evidence="1">The sequence shown here is derived from an EMBL/GenBank/DDBJ whole genome shotgun (WGS) entry which is preliminary data.</text>
</comment>
<proteinExistence type="predicted"/>
<evidence type="ECO:0000313" key="1">
    <source>
        <dbReference type="EMBL" id="KZD01529.1"/>
    </source>
</evidence>
<name>A0ABR5XYE7_9PROT</name>
<dbReference type="Pfam" id="PF14103">
    <property type="entry name" value="DUF4276"/>
    <property type="match status" value="1"/>
</dbReference>
<dbReference type="Proteomes" id="UP000076167">
    <property type="component" value="Unassembled WGS sequence"/>
</dbReference>
<dbReference type="RefSeq" id="WP_063093956.1">
    <property type="nucleotide sequence ID" value="NZ_JAINWB010000011.1"/>
</dbReference>